<proteinExistence type="inferred from homology"/>
<comment type="function">
    <text evidence="5">Bidirectionally degrades single-stranded DNA into large acid-insoluble oligonucleotides, which are then degraded further into small acid-soluble oligonucleotides.</text>
</comment>
<evidence type="ECO:0000256" key="3">
    <source>
        <dbReference type="ARBA" id="ARBA00022801"/>
    </source>
</evidence>
<evidence type="ECO:0000256" key="5">
    <source>
        <dbReference type="HAMAP-Rule" id="MF_00378"/>
    </source>
</evidence>
<dbReference type="RefSeq" id="WP_088812458.1">
    <property type="nucleotide sequence ID" value="NZ_FYEX01000001.1"/>
</dbReference>
<dbReference type="Pfam" id="PF02601">
    <property type="entry name" value="Exonuc_VII_L"/>
    <property type="match status" value="1"/>
</dbReference>
<protein>
    <recommendedName>
        <fullName evidence="5">Exodeoxyribonuclease 7 large subunit</fullName>
        <ecNumber evidence="5">3.1.11.6</ecNumber>
    </recommendedName>
    <alternativeName>
        <fullName evidence="5">Exodeoxyribonuclease VII large subunit</fullName>
        <shortName evidence="5">Exonuclease VII large subunit</shortName>
    </alternativeName>
</protein>
<dbReference type="OrthoDB" id="9802795at2"/>
<name>A0A212T7P3_9BURK</name>
<evidence type="ECO:0000256" key="1">
    <source>
        <dbReference type="ARBA" id="ARBA00022490"/>
    </source>
</evidence>
<dbReference type="NCBIfam" id="TIGR00237">
    <property type="entry name" value="xseA"/>
    <property type="match status" value="1"/>
</dbReference>
<dbReference type="GO" id="GO:0006308">
    <property type="term" value="P:DNA catabolic process"/>
    <property type="evidence" value="ECO:0007669"/>
    <property type="project" value="UniProtKB-UniRule"/>
</dbReference>
<comment type="subunit">
    <text evidence="5">Heterooligomer composed of large and small subunits.</text>
</comment>
<dbReference type="Pfam" id="PF13742">
    <property type="entry name" value="tRNA_anti_2"/>
    <property type="match status" value="1"/>
</dbReference>
<dbReference type="InterPro" id="IPR003753">
    <property type="entry name" value="Exonuc_VII_L"/>
</dbReference>
<dbReference type="InterPro" id="IPR020579">
    <property type="entry name" value="Exonuc_VII_lsu_C"/>
</dbReference>
<evidence type="ECO:0000259" key="8">
    <source>
        <dbReference type="Pfam" id="PF13742"/>
    </source>
</evidence>
<gene>
    <name evidence="5" type="primary">xseA</name>
    <name evidence="9" type="ORF">SAMN06295916_0567</name>
</gene>
<evidence type="ECO:0000313" key="10">
    <source>
        <dbReference type="Proteomes" id="UP000197215"/>
    </source>
</evidence>
<reference evidence="9 10" key="1">
    <citation type="submission" date="2017-06" db="EMBL/GenBank/DDBJ databases">
        <authorList>
            <person name="Kim H.J."/>
            <person name="Triplett B.A."/>
        </authorList>
    </citation>
    <scope>NUCLEOTIDE SEQUENCE [LARGE SCALE GENOMIC DNA]</scope>
    <source>
        <strain evidence="9 10">MWH-VicM1</strain>
    </source>
</reference>
<dbReference type="GO" id="GO:0008855">
    <property type="term" value="F:exodeoxyribonuclease VII activity"/>
    <property type="evidence" value="ECO:0007669"/>
    <property type="project" value="UniProtKB-UniRule"/>
</dbReference>
<evidence type="ECO:0000256" key="6">
    <source>
        <dbReference type="RuleBase" id="RU004355"/>
    </source>
</evidence>
<dbReference type="HAMAP" id="MF_00378">
    <property type="entry name" value="Exonuc_7_L"/>
    <property type="match status" value="1"/>
</dbReference>
<dbReference type="CDD" id="cd04489">
    <property type="entry name" value="ExoVII_LU_OBF"/>
    <property type="match status" value="1"/>
</dbReference>
<feature type="domain" description="Exonuclease VII large subunit C-terminal" evidence="7">
    <location>
        <begin position="125"/>
        <end position="340"/>
    </location>
</feature>
<comment type="catalytic activity">
    <reaction evidence="5 6">
        <text>Exonucleolytic cleavage in either 5'- to 3'- or 3'- to 5'-direction to yield nucleoside 5'-phosphates.</text>
        <dbReference type="EC" id="3.1.11.6"/>
    </reaction>
</comment>
<comment type="subcellular location">
    <subcellularLocation>
        <location evidence="5 6">Cytoplasm</location>
    </subcellularLocation>
</comment>
<dbReference type="InterPro" id="IPR025824">
    <property type="entry name" value="OB-fold_nuc-bd_dom"/>
</dbReference>
<evidence type="ECO:0000259" key="7">
    <source>
        <dbReference type="Pfam" id="PF02601"/>
    </source>
</evidence>
<evidence type="ECO:0000256" key="2">
    <source>
        <dbReference type="ARBA" id="ARBA00022722"/>
    </source>
</evidence>
<evidence type="ECO:0000256" key="4">
    <source>
        <dbReference type="ARBA" id="ARBA00022839"/>
    </source>
</evidence>
<dbReference type="EC" id="3.1.11.6" evidence="5"/>
<dbReference type="AlphaFoldDB" id="A0A212T7P3"/>
<keyword evidence="4 5" id="KW-0269">Exonuclease</keyword>
<dbReference type="GO" id="GO:0009318">
    <property type="term" value="C:exodeoxyribonuclease VII complex"/>
    <property type="evidence" value="ECO:0007669"/>
    <property type="project" value="UniProtKB-UniRule"/>
</dbReference>
<dbReference type="GO" id="GO:0005737">
    <property type="term" value="C:cytoplasm"/>
    <property type="evidence" value="ECO:0007669"/>
    <property type="project" value="UniProtKB-SubCell"/>
</dbReference>
<evidence type="ECO:0000313" key="9">
    <source>
        <dbReference type="EMBL" id="SNC61890.1"/>
    </source>
</evidence>
<dbReference type="EMBL" id="FYEX01000001">
    <property type="protein sequence ID" value="SNC61890.1"/>
    <property type="molecule type" value="Genomic_DNA"/>
</dbReference>
<keyword evidence="2 5" id="KW-0540">Nuclease</keyword>
<dbReference type="PANTHER" id="PTHR30008:SF0">
    <property type="entry name" value="EXODEOXYRIBONUCLEASE 7 LARGE SUBUNIT"/>
    <property type="match status" value="1"/>
</dbReference>
<keyword evidence="10" id="KW-1185">Reference proteome</keyword>
<sequence>MTEISRQIIGVGDLNRTIAGVLETHIGNVWVRGEISNFKAYDSGHWYFSLKDADGQIRCVMFRGRNGQVGFVPKEGDLVEVAANLGVYVPRGDLQLNVGLMRRAGQGGLYEAFLKLKEKLNKEGLFDEAKKRPLPKHPKAIGVITSAQAAALKDVLSTLERRAPHIPIIVYPSLVQGADAPAALSLALNRAYLDAKQGDIEVILLVRGGGSIEDLWCFNDEQLARVIAKSPVPIVSGVGHETDFTIADFVADLRAPTPTGAAELATPNRDALLQDLDVLAQRMSVRLTQRIDKEVQRLDQLALRLNHALPNPDRMREKAQQLTVRLNQAWQVNIQTHRQQHQTWRNHLELLSPQRTLDRGYAVLLDAEGQAIKSAQQIQQKQSYELRLAEDCSDITVSEVKNIRVSQ</sequence>
<organism evidence="9 10">
    <name type="scientific">Polynucleobacter victoriensis</name>
    <dbReference type="NCBI Taxonomy" id="2049319"/>
    <lineage>
        <taxon>Bacteria</taxon>
        <taxon>Pseudomonadati</taxon>
        <taxon>Pseudomonadota</taxon>
        <taxon>Betaproteobacteria</taxon>
        <taxon>Burkholderiales</taxon>
        <taxon>Burkholderiaceae</taxon>
        <taxon>Polynucleobacter</taxon>
    </lineage>
</organism>
<feature type="domain" description="OB-fold nucleic acid binding" evidence="8">
    <location>
        <begin position="11"/>
        <end position="101"/>
    </location>
</feature>
<keyword evidence="1 5" id="KW-0963">Cytoplasm</keyword>
<dbReference type="GO" id="GO:0003676">
    <property type="term" value="F:nucleic acid binding"/>
    <property type="evidence" value="ECO:0007669"/>
    <property type="project" value="InterPro"/>
</dbReference>
<dbReference type="Proteomes" id="UP000197215">
    <property type="component" value="Unassembled WGS sequence"/>
</dbReference>
<dbReference type="PANTHER" id="PTHR30008">
    <property type="entry name" value="EXODEOXYRIBONUCLEASE 7 LARGE SUBUNIT"/>
    <property type="match status" value="1"/>
</dbReference>
<accession>A0A212T7P3</accession>
<comment type="similarity">
    <text evidence="5 6">Belongs to the XseA family.</text>
</comment>
<keyword evidence="3 5" id="KW-0378">Hydrolase</keyword>